<accession>A0A1H5Q830</accession>
<feature type="compositionally biased region" description="Basic and acidic residues" evidence="1">
    <location>
        <begin position="47"/>
        <end position="58"/>
    </location>
</feature>
<keyword evidence="3" id="KW-1185">Reference proteome</keyword>
<sequence length="58" mass="6056">MRLGDGCRSVGLAVRAGRPVRFGSSQPRPGRPERRPTAAGSGRRRLAAGEKAARCAAP</sequence>
<feature type="region of interest" description="Disordered" evidence="1">
    <location>
        <begin position="18"/>
        <end position="58"/>
    </location>
</feature>
<gene>
    <name evidence="2" type="ORF">SAMN05421837_101951</name>
</gene>
<evidence type="ECO:0000313" key="3">
    <source>
        <dbReference type="Proteomes" id="UP000198878"/>
    </source>
</evidence>
<dbReference type="Proteomes" id="UP000198878">
    <property type="component" value="Unassembled WGS sequence"/>
</dbReference>
<evidence type="ECO:0000313" key="2">
    <source>
        <dbReference type="EMBL" id="SEF21591.1"/>
    </source>
</evidence>
<dbReference type="STRING" id="218821.SAMN05421837_101951"/>
<dbReference type="EMBL" id="FNUJ01000001">
    <property type="protein sequence ID" value="SEF21591.1"/>
    <property type="molecule type" value="Genomic_DNA"/>
</dbReference>
<protein>
    <submittedName>
        <fullName evidence="2">Uncharacterized protein</fullName>
    </submittedName>
</protein>
<evidence type="ECO:0000256" key="1">
    <source>
        <dbReference type="SAM" id="MobiDB-lite"/>
    </source>
</evidence>
<organism evidence="2 3">
    <name type="scientific">Amycolatopsis pretoriensis</name>
    <dbReference type="NCBI Taxonomy" id="218821"/>
    <lineage>
        <taxon>Bacteria</taxon>
        <taxon>Bacillati</taxon>
        <taxon>Actinomycetota</taxon>
        <taxon>Actinomycetes</taxon>
        <taxon>Pseudonocardiales</taxon>
        <taxon>Pseudonocardiaceae</taxon>
        <taxon>Amycolatopsis</taxon>
    </lineage>
</organism>
<proteinExistence type="predicted"/>
<reference evidence="3" key="1">
    <citation type="submission" date="2016-10" db="EMBL/GenBank/DDBJ databases">
        <authorList>
            <person name="Varghese N."/>
            <person name="Submissions S."/>
        </authorList>
    </citation>
    <scope>NUCLEOTIDE SEQUENCE [LARGE SCALE GENOMIC DNA]</scope>
    <source>
        <strain evidence="3">DSM 44654</strain>
    </source>
</reference>
<dbReference type="AlphaFoldDB" id="A0A1H5Q830"/>
<name>A0A1H5Q830_9PSEU</name>